<dbReference type="GO" id="GO:0006535">
    <property type="term" value="P:cysteine biosynthetic process from serine"/>
    <property type="evidence" value="ECO:0007669"/>
    <property type="project" value="InterPro"/>
</dbReference>
<keyword evidence="3" id="KW-0808">Transferase</keyword>
<evidence type="ECO:0000313" key="6">
    <source>
        <dbReference type="Proteomes" id="UP001193756"/>
    </source>
</evidence>
<protein>
    <recommendedName>
        <fullName evidence="2">Serine acetyltransferase</fullName>
    </recommendedName>
</protein>
<evidence type="ECO:0000256" key="4">
    <source>
        <dbReference type="ARBA" id="ARBA00023315"/>
    </source>
</evidence>
<dbReference type="SUPFAM" id="SSF51161">
    <property type="entry name" value="Trimeric LpxA-like enzymes"/>
    <property type="match status" value="1"/>
</dbReference>
<proteinExistence type="inferred from homology"/>
<gene>
    <name evidence="5" type="ORF">G4312_11980</name>
</gene>
<dbReference type="InterPro" id="IPR001451">
    <property type="entry name" value="Hexapep"/>
</dbReference>
<reference evidence="5" key="2">
    <citation type="submission" date="2020-02" db="EMBL/GenBank/DDBJ databases">
        <authorList>
            <person name="Littmann E."/>
            <person name="Sorbara M."/>
        </authorList>
    </citation>
    <scope>NUCLEOTIDE SEQUENCE</scope>
    <source>
        <strain evidence="5">MSK.16.45</strain>
    </source>
</reference>
<keyword evidence="4" id="KW-0012">Acyltransferase</keyword>
<reference evidence="5" key="1">
    <citation type="journal article" date="2020" name="Cell Host Microbe">
        <title>Functional and Genomic Variation between Human-Derived Isolates of Lachnospiraceae Reveals Inter- and Intra-Species Diversity.</title>
        <authorList>
            <person name="Sorbara M.T."/>
            <person name="Littmann E.R."/>
            <person name="Fontana E."/>
            <person name="Moody T.U."/>
            <person name="Kohout C.E."/>
            <person name="Gjonbalaj M."/>
            <person name="Eaton V."/>
            <person name="Seok R."/>
            <person name="Leiner I.M."/>
            <person name="Pamer E.G."/>
        </authorList>
    </citation>
    <scope>NUCLEOTIDE SEQUENCE</scope>
    <source>
        <strain evidence="5">MSK.16.45</strain>
    </source>
</reference>
<dbReference type="PIRSF" id="PIRSF000441">
    <property type="entry name" value="CysE"/>
    <property type="match status" value="1"/>
</dbReference>
<evidence type="ECO:0000256" key="3">
    <source>
        <dbReference type="ARBA" id="ARBA00022679"/>
    </source>
</evidence>
<organism evidence="5 6">
    <name type="scientific">Agathobacter rectalis</name>
    <dbReference type="NCBI Taxonomy" id="39491"/>
    <lineage>
        <taxon>Bacteria</taxon>
        <taxon>Bacillati</taxon>
        <taxon>Bacillota</taxon>
        <taxon>Clostridia</taxon>
        <taxon>Lachnospirales</taxon>
        <taxon>Lachnospiraceae</taxon>
        <taxon>Agathobacter</taxon>
    </lineage>
</organism>
<evidence type="ECO:0000256" key="2">
    <source>
        <dbReference type="ARBA" id="ARBA00018522"/>
    </source>
</evidence>
<evidence type="ECO:0000313" key="5">
    <source>
        <dbReference type="EMBL" id="NSC77974.1"/>
    </source>
</evidence>
<dbReference type="Proteomes" id="UP001193756">
    <property type="component" value="Unassembled WGS sequence"/>
</dbReference>
<dbReference type="AlphaFoldDB" id="A0AAX0BQQ6"/>
<dbReference type="Pfam" id="PF00132">
    <property type="entry name" value="Hexapep"/>
    <property type="match status" value="1"/>
</dbReference>
<sequence length="109" mass="11267">MQSSKTWKYTDKSGGGLTIYHGHGTVVNLYKAGKNLSVYQGVTIGNKGNGSRSEITPTIGDNVSICANATVIGGIKIGNNVVIGAGSVVTKDVPDNCVAYGNPAVLKKR</sequence>
<name>A0AAX0BQQ6_9FIRM</name>
<dbReference type="InterPro" id="IPR011004">
    <property type="entry name" value="Trimer_LpxA-like_sf"/>
</dbReference>
<dbReference type="GO" id="GO:0009001">
    <property type="term" value="F:serine O-acetyltransferase activity"/>
    <property type="evidence" value="ECO:0007669"/>
    <property type="project" value="InterPro"/>
</dbReference>
<accession>A0AAX0BQQ6</accession>
<dbReference type="GO" id="GO:0005737">
    <property type="term" value="C:cytoplasm"/>
    <property type="evidence" value="ECO:0007669"/>
    <property type="project" value="InterPro"/>
</dbReference>
<dbReference type="InterPro" id="IPR045304">
    <property type="entry name" value="LbH_SAT"/>
</dbReference>
<evidence type="ECO:0000256" key="1">
    <source>
        <dbReference type="ARBA" id="ARBA00007274"/>
    </source>
</evidence>
<dbReference type="EMBL" id="JAAIMP010000020">
    <property type="protein sequence ID" value="NSC77974.1"/>
    <property type="molecule type" value="Genomic_DNA"/>
</dbReference>
<dbReference type="CDD" id="cd03354">
    <property type="entry name" value="LbH_SAT"/>
    <property type="match status" value="1"/>
</dbReference>
<comment type="similarity">
    <text evidence="1">Belongs to the transferase hexapeptide repeat family.</text>
</comment>
<comment type="caution">
    <text evidence="5">The sequence shown here is derived from an EMBL/GenBank/DDBJ whole genome shotgun (WGS) entry which is preliminary data.</text>
</comment>
<dbReference type="InterPro" id="IPR005881">
    <property type="entry name" value="Ser_O-AcTrfase"/>
</dbReference>
<dbReference type="PANTHER" id="PTHR42811">
    <property type="entry name" value="SERINE ACETYLTRANSFERASE"/>
    <property type="match status" value="1"/>
</dbReference>
<dbReference type="Gene3D" id="2.160.10.10">
    <property type="entry name" value="Hexapeptide repeat proteins"/>
    <property type="match status" value="1"/>
</dbReference>